<evidence type="ECO:0000256" key="1">
    <source>
        <dbReference type="SAM" id="Phobius"/>
    </source>
</evidence>
<reference evidence="2 3" key="1">
    <citation type="submission" date="2016-08" db="EMBL/GenBank/DDBJ databases">
        <title>Characterization of Isolates of Eisenbergiella tayi Derived from Blood Cultures, Using Whole Genome Sequencing.</title>
        <authorList>
            <person name="Bernier A.-M."/>
            <person name="Burdz T."/>
            <person name="Wiebe D."/>
            <person name="Bernard K."/>
        </authorList>
    </citation>
    <scope>NUCLEOTIDE SEQUENCE [LARGE SCALE GENOMIC DNA]</scope>
    <source>
        <strain evidence="2 3">NML120146</strain>
    </source>
</reference>
<keyword evidence="1" id="KW-0472">Membrane</keyword>
<protein>
    <recommendedName>
        <fullName evidence="4">Sigma-E processing peptidase SpoIIGA</fullName>
    </recommendedName>
</protein>
<evidence type="ECO:0000313" key="2">
    <source>
        <dbReference type="EMBL" id="ODR57568.1"/>
    </source>
</evidence>
<keyword evidence="3" id="KW-1185">Reference proteome</keyword>
<feature type="transmembrane region" description="Helical" evidence="1">
    <location>
        <begin position="99"/>
        <end position="116"/>
    </location>
</feature>
<feature type="transmembrane region" description="Helical" evidence="1">
    <location>
        <begin position="6"/>
        <end position="30"/>
    </location>
</feature>
<feature type="transmembrane region" description="Helical" evidence="1">
    <location>
        <begin position="71"/>
        <end position="90"/>
    </location>
</feature>
<keyword evidence="1" id="KW-1133">Transmembrane helix</keyword>
<sequence length="259" mass="29702">MKLKEIFTIFMDYSGKGIYPFLFLVALIYLLATEKDSKIRRVLLESSLVITVLFFFPLFKMVMDKVEEAGTYYRILWLLPMTVVIAYAGVKLIGRHTRIGLAAMVIVLVLGGEYLYKSQYVTPAENRYHLPQAVIAICDLIAPQEDEERVWAVFPSELIHFVRQYSSEIQMPYGRDMVVASWEHVEHPMYALMESDIVRIDLLAELADDYQCQYIILNKAKNTEGDPESSGLKKIAEVGGYDIFRNVDVPILKKTDTSH</sequence>
<evidence type="ECO:0008006" key="4">
    <source>
        <dbReference type="Google" id="ProtNLM"/>
    </source>
</evidence>
<gene>
    <name evidence="2" type="ORF">BEI63_10680</name>
</gene>
<name>A0ABX3AIC7_9FIRM</name>
<feature type="transmembrane region" description="Helical" evidence="1">
    <location>
        <begin position="42"/>
        <end position="59"/>
    </location>
</feature>
<dbReference type="EMBL" id="MEHD01000021">
    <property type="protein sequence ID" value="ODR57568.1"/>
    <property type="molecule type" value="Genomic_DNA"/>
</dbReference>
<comment type="caution">
    <text evidence="2">The sequence shown here is derived from an EMBL/GenBank/DDBJ whole genome shotgun (WGS) entry which is preliminary data.</text>
</comment>
<dbReference type="Proteomes" id="UP000094869">
    <property type="component" value="Unassembled WGS sequence"/>
</dbReference>
<proteinExistence type="predicted"/>
<keyword evidence="1" id="KW-0812">Transmembrane</keyword>
<evidence type="ECO:0000313" key="3">
    <source>
        <dbReference type="Proteomes" id="UP000094869"/>
    </source>
</evidence>
<accession>A0ABX3AIC7</accession>
<organism evidence="2 3">
    <name type="scientific">Eisenbergiella tayi</name>
    <dbReference type="NCBI Taxonomy" id="1432052"/>
    <lineage>
        <taxon>Bacteria</taxon>
        <taxon>Bacillati</taxon>
        <taxon>Bacillota</taxon>
        <taxon>Clostridia</taxon>
        <taxon>Lachnospirales</taxon>
        <taxon>Lachnospiraceae</taxon>
        <taxon>Eisenbergiella</taxon>
    </lineage>
</organism>